<organism evidence="2 3">
    <name type="scientific">Thermothielavioides terrestris</name>
    <dbReference type="NCBI Taxonomy" id="2587410"/>
    <lineage>
        <taxon>Eukaryota</taxon>
        <taxon>Fungi</taxon>
        <taxon>Dikarya</taxon>
        <taxon>Ascomycota</taxon>
        <taxon>Pezizomycotina</taxon>
        <taxon>Sordariomycetes</taxon>
        <taxon>Sordariomycetidae</taxon>
        <taxon>Sordariales</taxon>
        <taxon>Chaetomiaceae</taxon>
        <taxon>Thermothielavioides</taxon>
    </lineage>
</organism>
<dbReference type="Proteomes" id="UP000289323">
    <property type="component" value="Unassembled WGS sequence"/>
</dbReference>
<dbReference type="PANTHER" id="PTHR37612:SF20">
    <property type="entry name" value="PER-HEXAMER REPEAT PROTEIN 5-RELATED"/>
    <property type="match status" value="1"/>
</dbReference>
<evidence type="ECO:0000256" key="1">
    <source>
        <dbReference type="SAM" id="MobiDB-lite"/>
    </source>
</evidence>
<accession>A0A446BPY4</accession>
<gene>
    <name evidence="2" type="ORF">TT172_LOCUS6971</name>
</gene>
<sequence>MSQQEEQQVPDPVGQGTGQLLAQASALPGQQLQQARFPHFNRFPTEIQGLIFTEAIGKPNIHVVRAIRRVDHHLGTWHLDFAPVPKREDKSGFRGLINIAAVSQVAHGAVHLATLRDGTRLPFKALVAYTDHKEDLVVVDMPNSTSPVFGYFHGVNQILNPAGGLFNSNNLAAKFSNIQKVALKYSQRHHTAHSIRANFRCPRVTDEHVKHQQWHMCPEEVCGFLNCFPSLREFYIVYEKPRCKFTQEYIGVYIKNFYTLPATSPLRRSLAQFHAADHSYIEVHPRLMFLVVPASRTVDNAADNMDGYGQADVAGDNDLDQPAAATAADQPAAPAAAAAATANGGSGSGSSGSGSSGSGSSGSGSSGSGSSGSGSSGSGSSGSGSSGSGSSGSGSSAHLTIRPMVIPDLADVLPTLLRDLRTHYLVRDADPALPAYAREAWRVSYRLGLAARQALVCKVLVVARDEDKVGWPAEGEEARVVREYLAGV</sequence>
<reference evidence="2 3" key="1">
    <citation type="submission" date="2018-04" db="EMBL/GenBank/DDBJ databases">
        <authorList>
            <person name="Huttner S."/>
            <person name="Dainat J."/>
        </authorList>
    </citation>
    <scope>NUCLEOTIDE SEQUENCE [LARGE SCALE GENOMIC DNA]</scope>
</reference>
<dbReference type="PANTHER" id="PTHR37612">
    <property type="entry name" value="FIBROIN HEAVY CHAIN FIB-H LIKE PROTEIN"/>
    <property type="match status" value="1"/>
</dbReference>
<feature type="compositionally biased region" description="Gly residues" evidence="1">
    <location>
        <begin position="344"/>
        <end position="392"/>
    </location>
</feature>
<dbReference type="EMBL" id="OUUZ01000013">
    <property type="protein sequence ID" value="SPQ24552.1"/>
    <property type="molecule type" value="Genomic_DNA"/>
</dbReference>
<name>A0A446BPY4_9PEZI</name>
<feature type="compositionally biased region" description="Low complexity" evidence="1">
    <location>
        <begin position="320"/>
        <end position="342"/>
    </location>
</feature>
<evidence type="ECO:0000313" key="2">
    <source>
        <dbReference type="EMBL" id="SPQ24552.1"/>
    </source>
</evidence>
<proteinExistence type="predicted"/>
<evidence type="ECO:0000313" key="3">
    <source>
        <dbReference type="Proteomes" id="UP000289323"/>
    </source>
</evidence>
<feature type="region of interest" description="Disordered" evidence="1">
    <location>
        <begin position="309"/>
        <end position="397"/>
    </location>
</feature>
<dbReference type="AlphaFoldDB" id="A0A446BPY4"/>
<protein>
    <submittedName>
        <fullName evidence="2">87177a44-b32c-4a52-b93f-e9e79de0d763</fullName>
    </submittedName>
</protein>
<dbReference type="InterPro" id="IPR052258">
    <property type="entry name" value="Diverse_Func_Domain-Protein"/>
</dbReference>